<comment type="similarity">
    <text evidence="1">Belongs to the CAF1 family.</text>
</comment>
<accession>U6L2A3</accession>
<dbReference type="Proteomes" id="UP000030747">
    <property type="component" value="Unassembled WGS sequence"/>
</dbReference>
<dbReference type="RefSeq" id="XP_013235256.1">
    <property type="nucleotide sequence ID" value="XM_013379802.1"/>
</dbReference>
<reference evidence="2" key="2">
    <citation type="submission" date="2013-10" db="EMBL/GenBank/DDBJ databases">
        <authorList>
            <person name="Aslett M."/>
        </authorList>
    </citation>
    <scope>NUCLEOTIDE SEQUENCE [LARGE SCALE GENOMIC DNA]</scope>
    <source>
        <strain evidence="2">Houghton</strain>
    </source>
</reference>
<reference evidence="2" key="1">
    <citation type="submission" date="2013-10" db="EMBL/GenBank/DDBJ databases">
        <title>Genomic analysis of the causative agents of coccidiosis in chickens.</title>
        <authorList>
            <person name="Reid A.J."/>
            <person name="Blake D."/>
            <person name="Billington K."/>
            <person name="Browne H."/>
            <person name="Dunn M."/>
            <person name="Hung S."/>
            <person name="Kawahara F."/>
            <person name="Miranda-Saavedra D."/>
            <person name="Mourier T."/>
            <person name="Nagra H."/>
            <person name="Otto T.D."/>
            <person name="Rawlings N."/>
            <person name="Sanchez A."/>
            <person name="Sanders M."/>
            <person name="Subramaniam C."/>
            <person name="Tay Y."/>
            <person name="Dear P."/>
            <person name="Doerig C."/>
            <person name="Gruber A."/>
            <person name="Parkinson J."/>
            <person name="Shirley M."/>
            <person name="Wan K.L."/>
            <person name="Berriman M."/>
            <person name="Tomley F."/>
            <person name="Pain A."/>
        </authorList>
    </citation>
    <scope>NUCLEOTIDE SEQUENCE [LARGE SCALE GENOMIC DNA]</scope>
    <source>
        <strain evidence="2">Houghton</strain>
    </source>
</reference>
<dbReference type="InterPro" id="IPR006941">
    <property type="entry name" value="RNase_CAF1"/>
</dbReference>
<evidence type="ECO:0000313" key="2">
    <source>
        <dbReference type="EMBL" id="CDJ44507.1"/>
    </source>
</evidence>
<dbReference type="InterPro" id="IPR036397">
    <property type="entry name" value="RNaseH_sf"/>
</dbReference>
<sequence length="108" mass="11942">LFSGGVFDTKYIATHVTPCNTFGRTALHALRNHLLAIPGLSCCFVVDESRKSSFDFSFKELNVPHKLPEARSHEAGYDALVTAQIFVCLAAAEAKERQTECVLWNSKP</sequence>
<dbReference type="EMBL" id="HG677198">
    <property type="protein sequence ID" value="CDJ44507.1"/>
    <property type="molecule type" value="Genomic_DNA"/>
</dbReference>
<dbReference type="GO" id="GO:0003676">
    <property type="term" value="F:nucleic acid binding"/>
    <property type="evidence" value="ECO:0007669"/>
    <property type="project" value="InterPro"/>
</dbReference>
<keyword evidence="3" id="KW-1185">Reference proteome</keyword>
<dbReference type="InterPro" id="IPR012337">
    <property type="entry name" value="RNaseH-like_sf"/>
</dbReference>
<dbReference type="Pfam" id="PF04857">
    <property type="entry name" value="CAF1"/>
    <property type="match status" value="1"/>
</dbReference>
<organism evidence="2 3">
    <name type="scientific">Eimeria tenella</name>
    <name type="common">Coccidian parasite</name>
    <dbReference type="NCBI Taxonomy" id="5802"/>
    <lineage>
        <taxon>Eukaryota</taxon>
        <taxon>Sar</taxon>
        <taxon>Alveolata</taxon>
        <taxon>Apicomplexa</taxon>
        <taxon>Conoidasida</taxon>
        <taxon>Coccidia</taxon>
        <taxon>Eucoccidiorida</taxon>
        <taxon>Eimeriorina</taxon>
        <taxon>Eimeriidae</taxon>
        <taxon>Eimeria</taxon>
    </lineage>
</organism>
<dbReference type="SUPFAM" id="SSF53098">
    <property type="entry name" value="Ribonuclease H-like"/>
    <property type="match status" value="1"/>
</dbReference>
<dbReference type="OrthoDB" id="414075at2759"/>
<dbReference type="VEuPathDB" id="ToxoDB:ETH2_1366800"/>
<gene>
    <name evidence="2" type="ORF">ETH_00038850</name>
</gene>
<dbReference type="Gene3D" id="3.30.420.10">
    <property type="entry name" value="Ribonuclease H-like superfamily/Ribonuclease H"/>
    <property type="match status" value="1"/>
</dbReference>
<dbReference type="AlphaFoldDB" id="U6L2A3"/>
<protein>
    <submittedName>
        <fullName evidence="2">CAF1 family ribonuclease domain containing protein, putative</fullName>
    </submittedName>
</protein>
<dbReference type="VEuPathDB" id="ToxoDB:ETH_00038850"/>
<feature type="non-terminal residue" evidence="2">
    <location>
        <position position="1"/>
    </location>
</feature>
<dbReference type="GeneID" id="25256811"/>
<proteinExistence type="inferred from homology"/>
<evidence type="ECO:0000256" key="1">
    <source>
        <dbReference type="ARBA" id="ARBA00008372"/>
    </source>
</evidence>
<evidence type="ECO:0000313" key="3">
    <source>
        <dbReference type="Proteomes" id="UP000030747"/>
    </source>
</evidence>
<name>U6L2A3_EIMTE</name>